<dbReference type="EMBL" id="CAQQ02192011">
    <property type="status" value="NOT_ANNOTATED_CDS"/>
    <property type="molecule type" value="Genomic_DNA"/>
</dbReference>
<dbReference type="Gene3D" id="1.10.510.10">
    <property type="entry name" value="Transferase(Phosphotransferase) domain 1"/>
    <property type="match status" value="1"/>
</dbReference>
<dbReference type="PANTHER" id="PTHR12984:SF16">
    <property type="entry name" value="BLACK MATCH, ISOFORM H"/>
    <property type="match status" value="1"/>
</dbReference>
<dbReference type="EnsemblMetazoa" id="MESCA007767-RA">
    <property type="protein sequence ID" value="MESCA007767-PA"/>
    <property type="gene ID" value="MESCA007767"/>
</dbReference>
<reference evidence="1" key="2">
    <citation type="submission" date="2015-06" db="UniProtKB">
        <authorList>
            <consortium name="EnsemblMetazoa"/>
        </authorList>
    </citation>
    <scope>IDENTIFICATION</scope>
</reference>
<dbReference type="HOGENOM" id="CLU_2266822_0_0_1"/>
<evidence type="ECO:0000313" key="1">
    <source>
        <dbReference type="EnsemblMetazoa" id="MESCA007767-PA"/>
    </source>
</evidence>
<accession>T1GVG4</accession>
<evidence type="ECO:0008006" key="3">
    <source>
        <dbReference type="Google" id="ProtNLM"/>
    </source>
</evidence>
<name>T1GVG4_MEGSC</name>
<dbReference type="SUPFAM" id="SSF56112">
    <property type="entry name" value="Protein kinase-like (PK-like)"/>
    <property type="match status" value="1"/>
</dbReference>
<dbReference type="Proteomes" id="UP000015102">
    <property type="component" value="Unassembled WGS sequence"/>
</dbReference>
<reference evidence="2" key="1">
    <citation type="submission" date="2013-02" db="EMBL/GenBank/DDBJ databases">
        <authorList>
            <person name="Hughes D."/>
        </authorList>
    </citation>
    <scope>NUCLEOTIDE SEQUENCE</scope>
    <source>
        <strain>Durham</strain>
        <strain evidence="2">NC isolate 2 -- Noor lab</strain>
    </source>
</reference>
<sequence>MDYTIKFSTTREVGVQQCVIGFPAGYNYHWEAEDMRVPSGTITAKFLPMFICLAWMGKVEYLLTEALTYLHYTGHMIHRNICPASIFVTKKGTWKLGGLEYIG</sequence>
<dbReference type="EMBL" id="CAQQ02192010">
    <property type="status" value="NOT_ANNOTATED_CDS"/>
    <property type="molecule type" value="Genomic_DNA"/>
</dbReference>
<dbReference type="InterPro" id="IPR051177">
    <property type="entry name" value="CIK-Related_Protein"/>
</dbReference>
<dbReference type="PANTHER" id="PTHR12984">
    <property type="entry name" value="SCY1-RELATED S/T PROTEIN KINASE-LIKE"/>
    <property type="match status" value="1"/>
</dbReference>
<proteinExistence type="predicted"/>
<keyword evidence="2" id="KW-1185">Reference proteome</keyword>
<evidence type="ECO:0000313" key="2">
    <source>
        <dbReference type="Proteomes" id="UP000015102"/>
    </source>
</evidence>
<organism evidence="1 2">
    <name type="scientific">Megaselia scalaris</name>
    <name type="common">Humpbacked fly</name>
    <name type="synonym">Phora scalaris</name>
    <dbReference type="NCBI Taxonomy" id="36166"/>
    <lineage>
        <taxon>Eukaryota</taxon>
        <taxon>Metazoa</taxon>
        <taxon>Ecdysozoa</taxon>
        <taxon>Arthropoda</taxon>
        <taxon>Hexapoda</taxon>
        <taxon>Insecta</taxon>
        <taxon>Pterygota</taxon>
        <taxon>Neoptera</taxon>
        <taxon>Endopterygota</taxon>
        <taxon>Diptera</taxon>
        <taxon>Brachycera</taxon>
        <taxon>Muscomorpha</taxon>
        <taxon>Platypezoidea</taxon>
        <taxon>Phoridae</taxon>
        <taxon>Megaseliini</taxon>
        <taxon>Megaselia</taxon>
    </lineage>
</organism>
<dbReference type="AlphaFoldDB" id="T1GVG4"/>
<dbReference type="InterPro" id="IPR011009">
    <property type="entry name" value="Kinase-like_dom_sf"/>
</dbReference>
<protein>
    <recommendedName>
        <fullName evidence="3">Protein kinase domain-containing protein</fullName>
    </recommendedName>
</protein>